<accession>A0A1X0AGY9</accession>
<gene>
    <name evidence="1" type="ORF">BST13_27295</name>
</gene>
<dbReference type="AlphaFoldDB" id="A0A1X0AGY9"/>
<organism evidence="1 2">
    <name type="scientific">Mycobacterium aquaticum</name>
    <dbReference type="NCBI Taxonomy" id="1927124"/>
    <lineage>
        <taxon>Bacteria</taxon>
        <taxon>Bacillati</taxon>
        <taxon>Actinomycetota</taxon>
        <taxon>Actinomycetes</taxon>
        <taxon>Mycobacteriales</taxon>
        <taxon>Mycobacteriaceae</taxon>
        <taxon>Mycobacterium</taxon>
    </lineage>
</organism>
<protein>
    <submittedName>
        <fullName evidence="1">Uncharacterized protein</fullName>
    </submittedName>
</protein>
<dbReference type="RefSeq" id="WP_083167674.1">
    <property type="nucleotide sequence ID" value="NZ_MVHF01000036.1"/>
</dbReference>
<evidence type="ECO:0000313" key="2">
    <source>
        <dbReference type="Proteomes" id="UP000192448"/>
    </source>
</evidence>
<proteinExistence type="predicted"/>
<dbReference type="Proteomes" id="UP000192448">
    <property type="component" value="Unassembled WGS sequence"/>
</dbReference>
<keyword evidence="2" id="KW-1185">Reference proteome</keyword>
<name>A0A1X0AGY9_9MYCO</name>
<evidence type="ECO:0000313" key="1">
    <source>
        <dbReference type="EMBL" id="ORA29292.1"/>
    </source>
</evidence>
<sequence>MTTTWDRIDHDPISIASGAAEQRPTIRMLHMSMSGGGVTDWSTDRTFHTVAEANKAITALAMDNDHAVFGVILEPDPSSLVDDALHVIIHWGLVSDRYHLDTIDNAAPRELSMKILTAHTISGAVGAEYPDFEKGTAVRVLPAIVSNQMPVEHRIVDDAWSFSGPTRHPEYATIHHDHDRVTIAIHRHRLQPRPS</sequence>
<dbReference type="EMBL" id="MVHF01000036">
    <property type="protein sequence ID" value="ORA29292.1"/>
    <property type="molecule type" value="Genomic_DNA"/>
</dbReference>
<reference evidence="1 2" key="1">
    <citation type="submission" date="2017-02" db="EMBL/GenBank/DDBJ databases">
        <title>The new phylogeny of genus Mycobacterium.</title>
        <authorList>
            <person name="Tortoli E."/>
            <person name="Trovato A."/>
            <person name="Cirillo D.M."/>
        </authorList>
    </citation>
    <scope>NUCLEOTIDE SEQUENCE [LARGE SCALE GENOMIC DNA]</scope>
    <source>
        <strain evidence="1 2">RW6</strain>
    </source>
</reference>
<dbReference type="OrthoDB" id="4764465at2"/>
<comment type="caution">
    <text evidence="1">The sequence shown here is derived from an EMBL/GenBank/DDBJ whole genome shotgun (WGS) entry which is preliminary data.</text>
</comment>